<gene>
    <name evidence="8" type="ORF">BGW36DRAFT_384810</name>
</gene>
<sequence length="544" mass="60696">MMDEYSADVFANRDEPLLSSFGNQDPAATSSRPSPKERLKAKLLVGSSNKEPKEDEGKNERNSLSIQDRLFTKLLQQVMPAEDVGEQDEDGDKRTKHVARPPFSLPVMTTNFRRFNARIGIAFVFQNRMIHLFSWRYPTKTWSFLAAYSFVCLNPYLLVVLPPAIVLLFIMVPAFLARHPPPPSASTSGTTPYYSYEGPALAPAKTIKPASETSKDFFRNMRDLQNSMADFANLHDTLVAAISPPTNFSDETLSSTVFLILTFVTASLFLVAHIIPWRLALFFGGNAAVISSHPAVQEFLRRAMDHGDEQADQSISKPNINKEVSLKPTPSLPTLLGPMAEISLDSSPEEREVEIFELQHRSISPFSASSEWETLLFSPLPYDPLSPSRIAGDRPRGCRFFEDVQAPLGWIWKGKKWELDLECREWVVERMITGVGFEIPGSSPTGNGDLTEDQVGGWVWDLPSAAAVDGDLDVMAYGDLNESPNPESTSKGKVTIKGGQSRDWEEIMQAQAAGEWRRRRWVRVVHRVSVPASDKGTKSAFNRD</sequence>
<evidence type="ECO:0000256" key="1">
    <source>
        <dbReference type="ARBA" id="ARBA00004141"/>
    </source>
</evidence>
<proteinExistence type="predicted"/>
<dbReference type="PANTHER" id="PTHR28304">
    <property type="entry name" value="PEROXISOMAL MEMBRANE PROTEIN PEX29"/>
    <property type="match status" value="1"/>
</dbReference>
<organism evidence="8 9">
    <name type="scientific">Talaromyces proteolyticus</name>
    <dbReference type="NCBI Taxonomy" id="1131652"/>
    <lineage>
        <taxon>Eukaryota</taxon>
        <taxon>Fungi</taxon>
        <taxon>Dikarya</taxon>
        <taxon>Ascomycota</taxon>
        <taxon>Pezizomycotina</taxon>
        <taxon>Eurotiomycetes</taxon>
        <taxon>Eurotiomycetidae</taxon>
        <taxon>Eurotiales</taxon>
        <taxon>Trichocomaceae</taxon>
        <taxon>Talaromyces</taxon>
        <taxon>Talaromyces sect. Bacilispori</taxon>
    </lineage>
</organism>
<dbReference type="GO" id="GO:0007031">
    <property type="term" value="P:peroxisome organization"/>
    <property type="evidence" value="ECO:0007669"/>
    <property type="project" value="TreeGrafter"/>
</dbReference>
<feature type="compositionally biased region" description="Polar residues" evidence="5">
    <location>
        <begin position="20"/>
        <end position="33"/>
    </location>
</feature>
<dbReference type="AlphaFoldDB" id="A0AAD4PX14"/>
<dbReference type="Proteomes" id="UP001201262">
    <property type="component" value="Unassembled WGS sequence"/>
</dbReference>
<evidence type="ECO:0000256" key="6">
    <source>
        <dbReference type="SAM" id="Phobius"/>
    </source>
</evidence>
<evidence type="ECO:0000256" key="3">
    <source>
        <dbReference type="ARBA" id="ARBA00022989"/>
    </source>
</evidence>
<dbReference type="RefSeq" id="XP_046068484.1">
    <property type="nucleotide sequence ID" value="XM_046216845.1"/>
</dbReference>
<dbReference type="EMBL" id="JAJTJA010000010">
    <property type="protein sequence ID" value="KAH8692611.1"/>
    <property type="molecule type" value="Genomic_DNA"/>
</dbReference>
<evidence type="ECO:0000259" key="7">
    <source>
        <dbReference type="Pfam" id="PF06398"/>
    </source>
</evidence>
<evidence type="ECO:0000256" key="5">
    <source>
        <dbReference type="SAM" id="MobiDB-lite"/>
    </source>
</evidence>
<evidence type="ECO:0000313" key="9">
    <source>
        <dbReference type="Proteomes" id="UP001201262"/>
    </source>
</evidence>
<keyword evidence="4 6" id="KW-0472">Membrane</keyword>
<comment type="subcellular location">
    <subcellularLocation>
        <location evidence="1">Membrane</location>
        <topology evidence="1">Multi-pass membrane protein</topology>
    </subcellularLocation>
</comment>
<accession>A0AAD4PX14</accession>
<keyword evidence="3 6" id="KW-1133">Transmembrane helix</keyword>
<dbReference type="PANTHER" id="PTHR28304:SF2">
    <property type="entry name" value="PEROXISOMAL MEMBRANE PROTEIN PEX29"/>
    <property type="match status" value="1"/>
</dbReference>
<keyword evidence="2 6" id="KW-0812">Transmembrane</keyword>
<feature type="region of interest" description="Disordered" evidence="5">
    <location>
        <begin position="1"/>
        <end position="62"/>
    </location>
</feature>
<name>A0AAD4PX14_9EURO</name>
<feature type="transmembrane region" description="Helical" evidence="6">
    <location>
        <begin position="145"/>
        <end position="176"/>
    </location>
</feature>
<dbReference type="GeneID" id="70247132"/>
<protein>
    <submittedName>
        <fullName evidence="8">Integral peroxisomal membrane peroxin</fullName>
    </submittedName>
</protein>
<dbReference type="InterPro" id="IPR052816">
    <property type="entry name" value="Peroxisomal_Membrane_PEX28-32"/>
</dbReference>
<evidence type="ECO:0000256" key="4">
    <source>
        <dbReference type="ARBA" id="ARBA00023136"/>
    </source>
</evidence>
<dbReference type="Pfam" id="PF06398">
    <property type="entry name" value="Pex24p"/>
    <property type="match status" value="1"/>
</dbReference>
<feature type="compositionally biased region" description="Basic and acidic residues" evidence="5">
    <location>
        <begin position="50"/>
        <end position="61"/>
    </location>
</feature>
<evidence type="ECO:0000256" key="2">
    <source>
        <dbReference type="ARBA" id="ARBA00022692"/>
    </source>
</evidence>
<dbReference type="InterPro" id="IPR010482">
    <property type="entry name" value="TECPR1-like_DysF"/>
</dbReference>
<keyword evidence="9" id="KW-1185">Reference proteome</keyword>
<dbReference type="GO" id="GO:0005778">
    <property type="term" value="C:peroxisomal membrane"/>
    <property type="evidence" value="ECO:0007669"/>
    <property type="project" value="UniProtKB-ARBA"/>
</dbReference>
<reference evidence="8" key="1">
    <citation type="submission" date="2021-12" db="EMBL/GenBank/DDBJ databases">
        <title>Convergent genome expansion in fungi linked to evolution of root-endophyte symbiosis.</title>
        <authorList>
            <consortium name="DOE Joint Genome Institute"/>
            <person name="Ke Y.-H."/>
            <person name="Bonito G."/>
            <person name="Liao H.-L."/>
            <person name="Looney B."/>
            <person name="Rojas-Flechas A."/>
            <person name="Nash J."/>
            <person name="Hameed K."/>
            <person name="Schadt C."/>
            <person name="Martin F."/>
            <person name="Crous P.W."/>
            <person name="Miettinen O."/>
            <person name="Magnuson J.K."/>
            <person name="Labbe J."/>
            <person name="Jacobson D."/>
            <person name="Doktycz M.J."/>
            <person name="Veneault-Fourrey C."/>
            <person name="Kuo A."/>
            <person name="Mondo S."/>
            <person name="Calhoun S."/>
            <person name="Riley R."/>
            <person name="Ohm R."/>
            <person name="LaButti K."/>
            <person name="Andreopoulos B."/>
            <person name="Pangilinan J."/>
            <person name="Nolan M."/>
            <person name="Tritt A."/>
            <person name="Clum A."/>
            <person name="Lipzen A."/>
            <person name="Daum C."/>
            <person name="Barry K."/>
            <person name="Grigoriev I.V."/>
            <person name="Vilgalys R."/>
        </authorList>
    </citation>
    <scope>NUCLEOTIDE SEQUENCE</scope>
    <source>
        <strain evidence="8">PMI_201</strain>
    </source>
</reference>
<feature type="domain" description="TECPR1-like DysF" evidence="7">
    <location>
        <begin position="102"/>
        <end position="523"/>
    </location>
</feature>
<comment type="caution">
    <text evidence="8">The sequence shown here is derived from an EMBL/GenBank/DDBJ whole genome shotgun (WGS) entry which is preliminary data.</text>
</comment>
<evidence type="ECO:0000313" key="8">
    <source>
        <dbReference type="EMBL" id="KAH8692611.1"/>
    </source>
</evidence>
<feature type="transmembrane region" description="Helical" evidence="6">
    <location>
        <begin position="253"/>
        <end position="275"/>
    </location>
</feature>